<dbReference type="eggNOG" id="COG3291">
    <property type="taxonomic scope" value="Bacteria"/>
</dbReference>
<dbReference type="KEGG" id="hch:HCH_04318"/>
<reference evidence="1 2" key="1">
    <citation type="journal article" date="2005" name="Nucleic Acids Res.">
        <title>Genomic blueprint of Hahella chejuensis, a marine microbe producing an algicidal agent.</title>
        <authorList>
            <person name="Jeong H."/>
            <person name="Yim J.H."/>
            <person name="Lee C."/>
            <person name="Choi S.-H."/>
            <person name="Park Y.K."/>
            <person name="Yoon S.H."/>
            <person name="Hur C.-G."/>
            <person name="Kang H.-Y."/>
            <person name="Kim D."/>
            <person name="Lee H.H."/>
            <person name="Park K.H."/>
            <person name="Park S.-H."/>
            <person name="Park H.-S."/>
            <person name="Lee H.K."/>
            <person name="Oh T.K."/>
            <person name="Kim J.F."/>
        </authorList>
    </citation>
    <scope>NUCLEOTIDE SEQUENCE [LARGE SCALE GENOMIC DNA]</scope>
    <source>
        <strain evidence="1 2">KCTC 2396</strain>
    </source>
</reference>
<keyword evidence="2" id="KW-1185">Reference proteome</keyword>
<dbReference type="RefSeq" id="WP_011398092.1">
    <property type="nucleotide sequence ID" value="NC_007645.1"/>
</dbReference>
<dbReference type="STRING" id="349521.HCH_04318"/>
<dbReference type="EMBL" id="CP000155">
    <property type="protein sequence ID" value="ABC31025.1"/>
    <property type="molecule type" value="Genomic_DNA"/>
</dbReference>
<name>Q2SE99_HAHCH</name>
<dbReference type="Proteomes" id="UP000000238">
    <property type="component" value="Chromosome"/>
</dbReference>
<organism evidence="1 2">
    <name type="scientific">Hahella chejuensis (strain KCTC 2396)</name>
    <dbReference type="NCBI Taxonomy" id="349521"/>
    <lineage>
        <taxon>Bacteria</taxon>
        <taxon>Pseudomonadati</taxon>
        <taxon>Pseudomonadota</taxon>
        <taxon>Gammaproteobacteria</taxon>
        <taxon>Oceanospirillales</taxon>
        <taxon>Hahellaceae</taxon>
        <taxon>Hahella</taxon>
    </lineage>
</organism>
<protein>
    <submittedName>
        <fullName evidence="1">Uncharacterized protein</fullName>
    </submittedName>
</protein>
<proteinExistence type="predicted"/>
<accession>Q2SE99</accession>
<sequence length="190" mass="21593">MSQTASAETSFWSPIAETQKTQEFPYFAVALKGEELRAYLRAAPQEGAADGLQLTLPMPDRRFIAVEAFDSPVMAPELAEKFPNIRTYKVHGVDMPTLSGRIDYTDAGFKAFLTMDGRSVLIEPESRFSDRKTDDRYRVFFKQDLPYIPKPIEPEGALIPEQAGSNIERHEETASPGFFSRMWRSIQSWF</sequence>
<evidence type="ECO:0000313" key="1">
    <source>
        <dbReference type="EMBL" id="ABC31025.1"/>
    </source>
</evidence>
<dbReference type="HOGENOM" id="CLU_1426168_0_0_6"/>
<evidence type="ECO:0000313" key="2">
    <source>
        <dbReference type="Proteomes" id="UP000000238"/>
    </source>
</evidence>
<dbReference type="AlphaFoldDB" id="Q2SE99"/>
<gene>
    <name evidence="1" type="ordered locus">HCH_04318</name>
</gene>